<evidence type="ECO:0000313" key="2">
    <source>
        <dbReference type="EMBL" id="MBY79162.1"/>
    </source>
</evidence>
<proteinExistence type="predicted"/>
<name>A0A2S2QPV9_9HEMI</name>
<reference evidence="2" key="1">
    <citation type="submission" date="2018-04" db="EMBL/GenBank/DDBJ databases">
        <title>Transcriptome assembly of Sipha flava.</title>
        <authorList>
            <person name="Scully E.D."/>
            <person name="Geib S.M."/>
            <person name="Palmer N.A."/>
            <person name="Koch K."/>
            <person name="Bradshaw J."/>
            <person name="Heng-Moss T."/>
            <person name="Sarath G."/>
        </authorList>
    </citation>
    <scope>NUCLEOTIDE SEQUENCE</scope>
</reference>
<accession>A0A2S2QPV9</accession>
<dbReference type="AlphaFoldDB" id="A0A2S2QPV9"/>
<evidence type="ECO:0000256" key="1">
    <source>
        <dbReference type="SAM" id="MobiDB-lite"/>
    </source>
</evidence>
<protein>
    <submittedName>
        <fullName evidence="2">Uncharacterized protein</fullName>
    </submittedName>
</protein>
<gene>
    <name evidence="2" type="ORF">g.126745</name>
</gene>
<dbReference type="EMBL" id="GGMS01009959">
    <property type="protein sequence ID" value="MBY79162.1"/>
    <property type="molecule type" value="Transcribed_RNA"/>
</dbReference>
<feature type="region of interest" description="Disordered" evidence="1">
    <location>
        <begin position="23"/>
        <end position="47"/>
    </location>
</feature>
<sequence length="119" mass="13012">MVVVHARSVVAGQLLLLLRSQDPRQRPTACQSYGRRRKSEDDGGGEGAKWLWRACVGGARCRGHFLRRPAVQNGHGAQCGHMAGADGVTVRVPLIYAQEHQTPCSGSLGRVFIRHENKT</sequence>
<organism evidence="2">
    <name type="scientific">Sipha flava</name>
    <name type="common">yellow sugarcane aphid</name>
    <dbReference type="NCBI Taxonomy" id="143950"/>
    <lineage>
        <taxon>Eukaryota</taxon>
        <taxon>Metazoa</taxon>
        <taxon>Ecdysozoa</taxon>
        <taxon>Arthropoda</taxon>
        <taxon>Hexapoda</taxon>
        <taxon>Insecta</taxon>
        <taxon>Pterygota</taxon>
        <taxon>Neoptera</taxon>
        <taxon>Paraneoptera</taxon>
        <taxon>Hemiptera</taxon>
        <taxon>Sternorrhyncha</taxon>
        <taxon>Aphidomorpha</taxon>
        <taxon>Aphidoidea</taxon>
        <taxon>Aphididae</taxon>
        <taxon>Sipha</taxon>
    </lineage>
</organism>